<dbReference type="Proteomes" id="UP000821866">
    <property type="component" value="Chromosome 7"/>
</dbReference>
<dbReference type="SUPFAM" id="SSF55486">
    <property type="entry name" value="Metalloproteases ('zincins'), catalytic domain"/>
    <property type="match status" value="1"/>
</dbReference>
<proteinExistence type="predicted"/>
<name>A0A9J6DEG9_RHIMP</name>
<organism evidence="1 2">
    <name type="scientific">Rhipicephalus microplus</name>
    <name type="common">Cattle tick</name>
    <name type="synonym">Boophilus microplus</name>
    <dbReference type="NCBI Taxonomy" id="6941"/>
    <lineage>
        <taxon>Eukaryota</taxon>
        <taxon>Metazoa</taxon>
        <taxon>Ecdysozoa</taxon>
        <taxon>Arthropoda</taxon>
        <taxon>Chelicerata</taxon>
        <taxon>Arachnida</taxon>
        <taxon>Acari</taxon>
        <taxon>Parasitiformes</taxon>
        <taxon>Ixodida</taxon>
        <taxon>Ixodoidea</taxon>
        <taxon>Ixodidae</taxon>
        <taxon>Rhipicephalinae</taxon>
        <taxon>Rhipicephalus</taxon>
        <taxon>Boophilus</taxon>
    </lineage>
</organism>
<reference evidence="1" key="2">
    <citation type="submission" date="2021-09" db="EMBL/GenBank/DDBJ databases">
        <authorList>
            <person name="Jia N."/>
            <person name="Wang J."/>
            <person name="Shi W."/>
            <person name="Du L."/>
            <person name="Sun Y."/>
            <person name="Zhan W."/>
            <person name="Jiang J."/>
            <person name="Wang Q."/>
            <person name="Zhang B."/>
            <person name="Ji P."/>
            <person name="Sakyi L.B."/>
            <person name="Cui X."/>
            <person name="Yuan T."/>
            <person name="Jiang B."/>
            <person name="Yang W."/>
            <person name="Lam T.T.-Y."/>
            <person name="Chang Q."/>
            <person name="Ding S."/>
            <person name="Wang X."/>
            <person name="Zhu J."/>
            <person name="Ruan X."/>
            <person name="Zhao L."/>
            <person name="Wei J."/>
            <person name="Que T."/>
            <person name="Du C."/>
            <person name="Cheng J."/>
            <person name="Dai P."/>
            <person name="Han X."/>
            <person name="Huang E."/>
            <person name="Gao Y."/>
            <person name="Liu J."/>
            <person name="Shao H."/>
            <person name="Ye R."/>
            <person name="Li L."/>
            <person name="Wei W."/>
            <person name="Wang X."/>
            <person name="Wang C."/>
            <person name="Huo Q."/>
            <person name="Li W."/>
            <person name="Guo W."/>
            <person name="Chen H."/>
            <person name="Chen S."/>
            <person name="Zhou L."/>
            <person name="Zhou L."/>
            <person name="Ni X."/>
            <person name="Tian J."/>
            <person name="Zhou Y."/>
            <person name="Sheng Y."/>
            <person name="Liu T."/>
            <person name="Pan Y."/>
            <person name="Xia L."/>
            <person name="Li J."/>
            <person name="Zhao F."/>
            <person name="Cao W."/>
        </authorList>
    </citation>
    <scope>NUCLEOTIDE SEQUENCE</scope>
    <source>
        <strain evidence="1">Rmic-2018</strain>
        <tissue evidence="1">Larvae</tissue>
    </source>
</reference>
<keyword evidence="2" id="KW-1185">Reference proteome</keyword>
<reference evidence="1" key="1">
    <citation type="journal article" date="2020" name="Cell">
        <title>Large-Scale Comparative Analyses of Tick Genomes Elucidate Their Genetic Diversity and Vector Capacities.</title>
        <authorList>
            <consortium name="Tick Genome and Microbiome Consortium (TIGMIC)"/>
            <person name="Jia N."/>
            <person name="Wang J."/>
            <person name="Shi W."/>
            <person name="Du L."/>
            <person name="Sun Y."/>
            <person name="Zhan W."/>
            <person name="Jiang J.F."/>
            <person name="Wang Q."/>
            <person name="Zhang B."/>
            <person name="Ji P."/>
            <person name="Bell-Sakyi L."/>
            <person name="Cui X.M."/>
            <person name="Yuan T.T."/>
            <person name="Jiang B.G."/>
            <person name="Yang W.F."/>
            <person name="Lam T.T."/>
            <person name="Chang Q.C."/>
            <person name="Ding S.J."/>
            <person name="Wang X.J."/>
            <person name="Zhu J.G."/>
            <person name="Ruan X.D."/>
            <person name="Zhao L."/>
            <person name="Wei J.T."/>
            <person name="Ye R.Z."/>
            <person name="Que T.C."/>
            <person name="Du C.H."/>
            <person name="Zhou Y.H."/>
            <person name="Cheng J.X."/>
            <person name="Dai P.F."/>
            <person name="Guo W.B."/>
            <person name="Han X.H."/>
            <person name="Huang E.J."/>
            <person name="Li L.F."/>
            <person name="Wei W."/>
            <person name="Gao Y.C."/>
            <person name="Liu J.Z."/>
            <person name="Shao H.Z."/>
            <person name="Wang X."/>
            <person name="Wang C.C."/>
            <person name="Yang T.C."/>
            <person name="Huo Q.B."/>
            <person name="Li W."/>
            <person name="Chen H.Y."/>
            <person name="Chen S.E."/>
            <person name="Zhou L.G."/>
            <person name="Ni X.B."/>
            <person name="Tian J.H."/>
            <person name="Sheng Y."/>
            <person name="Liu T."/>
            <person name="Pan Y.S."/>
            <person name="Xia L.Y."/>
            <person name="Li J."/>
            <person name="Zhao F."/>
            <person name="Cao W.C."/>
        </authorList>
    </citation>
    <scope>NUCLEOTIDE SEQUENCE</scope>
    <source>
        <strain evidence="1">Rmic-2018</strain>
    </source>
</reference>
<dbReference type="AlphaFoldDB" id="A0A9J6DEG9"/>
<evidence type="ECO:0000313" key="1">
    <source>
        <dbReference type="EMBL" id="KAH8020516.1"/>
    </source>
</evidence>
<gene>
    <name evidence="1" type="ORF">HPB51_002465</name>
</gene>
<dbReference type="EMBL" id="JABSTU010000009">
    <property type="protein sequence ID" value="KAH8020516.1"/>
    <property type="molecule type" value="Genomic_DNA"/>
</dbReference>
<sequence>MRETLGYINISVNPCRDFFAYVCSGVINNRLWPEDNTEAEFERMVFTGVMPPDAPRSPAGVFLIEYHRSCLESIMRKNFTSSLAVALVQKEQVVLKYMDAKKAFIYATRSILKYRLHAALYVLQQFNEPIIRVGIQLNCGEENSHSRDVLSASLIAINNVLPVPVTEERTLQLKANICSIYRVDHEGSVMYATANRSDFQRDIWNLEDLEAGLVANGLTLATVPLLTVRHSRTIRAVSRNIFSGTRSLDWCCLSPLAQRHAGWEDVQGPKRDKRPQHLFEVCKKQINRVWQLVLMVKVAIFTSPAKDAKLHVIFDNVKDAVRADLVKSGMVAADDQNRMEHFFRDLVLLTPREVVDTSAPVPEVSHDFASNLLEALAFDFDYTKAFFAHFNEKHLRSFIHLRINGNRSVYLNTNLYNFVKVGDAHLELSNMAYAGRVLAEALWFMVFRTVTWAPHTTANMLRIQECYDSFYWSNSSRMNPNDITSFFTALGLSSVLNAFYRPQWLIVKPAWGFGACRTASCSTSFLPTRAARERLQQLM</sequence>
<protein>
    <submittedName>
        <fullName evidence="1">Uncharacterized protein</fullName>
    </submittedName>
</protein>
<comment type="caution">
    <text evidence="1">The sequence shown here is derived from an EMBL/GenBank/DDBJ whole genome shotgun (WGS) entry which is preliminary data.</text>
</comment>
<evidence type="ECO:0000313" key="2">
    <source>
        <dbReference type="Proteomes" id="UP000821866"/>
    </source>
</evidence>
<accession>A0A9J6DEG9</accession>